<sequence>MDMSCSNRPPKPFLLVSCLVTSTLIEPREPFYSRPLTAGLSDLRTLESLTPLRGHILTIHASSFLHLCSTKRNNFYWGNSLPPRCPQRSIIFGSHGGRAVKGLRTEVINARGGHSFCHSPESWKELWDGEIFEKGSVRIEAKLIEHERRSTDQPGIIYLYMIIDVIDCYISIAYFPRLNEDGGRETLSSERLPVQIVPRTHLSDSECILLLPLTCKIMHIRR</sequence>
<dbReference type="EMBL" id="MU151252">
    <property type="protein sequence ID" value="KAF9446314.1"/>
    <property type="molecule type" value="Genomic_DNA"/>
</dbReference>
<dbReference type="OrthoDB" id="2094832at2759"/>
<gene>
    <name evidence="1" type="ORF">P691DRAFT_213464</name>
</gene>
<comment type="caution">
    <text evidence="1">The sequence shown here is derived from an EMBL/GenBank/DDBJ whole genome shotgun (WGS) entry which is preliminary data.</text>
</comment>
<accession>A0A9P5X869</accession>
<dbReference type="AlphaFoldDB" id="A0A9P5X869"/>
<protein>
    <submittedName>
        <fullName evidence="1">Uncharacterized protein</fullName>
    </submittedName>
</protein>
<keyword evidence="2" id="KW-1185">Reference proteome</keyword>
<evidence type="ECO:0000313" key="1">
    <source>
        <dbReference type="EMBL" id="KAF9446314.1"/>
    </source>
</evidence>
<organism evidence="1 2">
    <name type="scientific">Macrolepiota fuliginosa MF-IS2</name>
    <dbReference type="NCBI Taxonomy" id="1400762"/>
    <lineage>
        <taxon>Eukaryota</taxon>
        <taxon>Fungi</taxon>
        <taxon>Dikarya</taxon>
        <taxon>Basidiomycota</taxon>
        <taxon>Agaricomycotina</taxon>
        <taxon>Agaricomycetes</taxon>
        <taxon>Agaricomycetidae</taxon>
        <taxon>Agaricales</taxon>
        <taxon>Agaricineae</taxon>
        <taxon>Agaricaceae</taxon>
        <taxon>Macrolepiota</taxon>
    </lineage>
</organism>
<evidence type="ECO:0000313" key="2">
    <source>
        <dbReference type="Proteomes" id="UP000807342"/>
    </source>
</evidence>
<dbReference type="Proteomes" id="UP000807342">
    <property type="component" value="Unassembled WGS sequence"/>
</dbReference>
<proteinExistence type="predicted"/>
<reference evidence="1" key="1">
    <citation type="submission" date="2020-11" db="EMBL/GenBank/DDBJ databases">
        <authorList>
            <consortium name="DOE Joint Genome Institute"/>
            <person name="Ahrendt S."/>
            <person name="Riley R."/>
            <person name="Andreopoulos W."/>
            <person name="Labutti K."/>
            <person name="Pangilinan J."/>
            <person name="Ruiz-Duenas F.J."/>
            <person name="Barrasa J.M."/>
            <person name="Sanchez-Garcia M."/>
            <person name="Camarero S."/>
            <person name="Miyauchi S."/>
            <person name="Serrano A."/>
            <person name="Linde D."/>
            <person name="Babiker R."/>
            <person name="Drula E."/>
            <person name="Ayuso-Fernandez I."/>
            <person name="Pacheco R."/>
            <person name="Padilla G."/>
            <person name="Ferreira P."/>
            <person name="Barriuso J."/>
            <person name="Kellner H."/>
            <person name="Castanera R."/>
            <person name="Alfaro M."/>
            <person name="Ramirez L."/>
            <person name="Pisabarro A.G."/>
            <person name="Kuo A."/>
            <person name="Tritt A."/>
            <person name="Lipzen A."/>
            <person name="He G."/>
            <person name="Yan M."/>
            <person name="Ng V."/>
            <person name="Cullen D."/>
            <person name="Martin F."/>
            <person name="Rosso M.-N."/>
            <person name="Henrissat B."/>
            <person name="Hibbett D."/>
            <person name="Martinez A.T."/>
            <person name="Grigoriev I.V."/>
        </authorList>
    </citation>
    <scope>NUCLEOTIDE SEQUENCE</scope>
    <source>
        <strain evidence="1">MF-IS2</strain>
    </source>
</reference>
<name>A0A9P5X869_9AGAR</name>